<evidence type="ECO:0000256" key="9">
    <source>
        <dbReference type="ARBA" id="ARBA00025174"/>
    </source>
</evidence>
<gene>
    <name evidence="10" type="ORF">SAMN06275492_1455</name>
</gene>
<name>A0A1X7L3D1_9BACT</name>
<dbReference type="OrthoDB" id="9760804at2"/>
<evidence type="ECO:0000256" key="2">
    <source>
        <dbReference type="ARBA" id="ARBA00001933"/>
    </source>
</evidence>
<dbReference type="Gene3D" id="3.40.50.2000">
    <property type="entry name" value="Glycogen Phosphorylase B"/>
    <property type="match status" value="3"/>
</dbReference>
<dbReference type="AlphaFoldDB" id="A0A1X7L3D1"/>
<dbReference type="GO" id="GO:0030170">
    <property type="term" value="F:pyridoxal phosphate binding"/>
    <property type="evidence" value="ECO:0007669"/>
    <property type="project" value="InterPro"/>
</dbReference>
<accession>A0A1X7L3D1</accession>
<comment type="cofactor">
    <cofactor evidence="2">
        <name>pyridoxal 5'-phosphate</name>
        <dbReference type="ChEBI" id="CHEBI:597326"/>
    </cofactor>
</comment>
<dbReference type="PANTHER" id="PTHR42655">
    <property type="entry name" value="GLYCOGEN PHOSPHORYLASE"/>
    <property type="match status" value="1"/>
</dbReference>
<dbReference type="InterPro" id="IPR011834">
    <property type="entry name" value="Agluc_phsphrylas"/>
</dbReference>
<evidence type="ECO:0000256" key="3">
    <source>
        <dbReference type="ARBA" id="ARBA00006047"/>
    </source>
</evidence>
<dbReference type="STRING" id="561720.SAMN06275492_1455"/>
<evidence type="ECO:0000256" key="4">
    <source>
        <dbReference type="ARBA" id="ARBA00012591"/>
    </source>
</evidence>
<dbReference type="NCBIfam" id="TIGR02094">
    <property type="entry name" value="more_P_ylases"/>
    <property type="match status" value="1"/>
</dbReference>
<evidence type="ECO:0000313" key="10">
    <source>
        <dbReference type="EMBL" id="SMG48356.1"/>
    </source>
</evidence>
<dbReference type="PANTHER" id="PTHR42655:SF1">
    <property type="entry name" value="GLYCOGEN PHOSPHORYLASE"/>
    <property type="match status" value="1"/>
</dbReference>
<dbReference type="InterPro" id="IPR035090">
    <property type="entry name" value="Pyridoxal_P_attach_site"/>
</dbReference>
<keyword evidence="8" id="KW-0119">Carbohydrate metabolism</keyword>
<keyword evidence="7" id="KW-0663">Pyridoxal phosphate</keyword>
<dbReference type="InterPro" id="IPR052182">
    <property type="entry name" value="Glycogen/Maltodextrin_Phosph"/>
</dbReference>
<dbReference type="SUPFAM" id="SSF53756">
    <property type="entry name" value="UDP-Glycosyltransferase/glycogen phosphorylase"/>
    <property type="match status" value="1"/>
</dbReference>
<comment type="function">
    <text evidence="9">Phosphorylase is an important allosteric enzyme in carbohydrate metabolism. Enzymes from different sources differ in their regulatory mechanisms and in their natural substrates. However, all known phosphorylases share catalytic and structural properties.</text>
</comment>
<protein>
    <recommendedName>
        <fullName evidence="4">glycogen phosphorylase</fullName>
        <ecNumber evidence="4">2.4.1.1</ecNumber>
    </recommendedName>
</protein>
<dbReference type="EC" id="2.4.1.1" evidence="4"/>
<dbReference type="GO" id="GO:0005975">
    <property type="term" value="P:carbohydrate metabolic process"/>
    <property type="evidence" value="ECO:0007669"/>
    <property type="project" value="InterPro"/>
</dbReference>
<dbReference type="Proteomes" id="UP000193355">
    <property type="component" value="Unassembled WGS sequence"/>
</dbReference>
<dbReference type="EMBL" id="FXBB01000045">
    <property type="protein sequence ID" value="SMG48356.1"/>
    <property type="molecule type" value="Genomic_DNA"/>
</dbReference>
<evidence type="ECO:0000313" key="11">
    <source>
        <dbReference type="Proteomes" id="UP000193355"/>
    </source>
</evidence>
<dbReference type="PROSITE" id="PS00102">
    <property type="entry name" value="PHOSPHORYLASE"/>
    <property type="match status" value="1"/>
</dbReference>
<reference evidence="11" key="1">
    <citation type="submission" date="2017-04" db="EMBL/GenBank/DDBJ databases">
        <authorList>
            <person name="Varghese N."/>
            <person name="Submissions S."/>
        </authorList>
    </citation>
    <scope>NUCLEOTIDE SEQUENCE [LARGE SCALE GENOMIC DNA]</scope>
    <source>
        <strain evidence="11">USBA 82</strain>
    </source>
</reference>
<dbReference type="GO" id="GO:0008184">
    <property type="term" value="F:glycogen phosphorylase activity"/>
    <property type="evidence" value="ECO:0007669"/>
    <property type="project" value="InterPro"/>
</dbReference>
<sequence>MQMQSHRHSELSTSLRKMMESEASFRKIAYCSMEIGLKPSIPTYSGGLGVLAGDIIKSSADLGVPMVAMTLLYRNGYFRQSFDNGGWQQETPVIWNPSTELVPLPNTVTVTLRGRDIKVRAWVHDVHGVSGYTIPVYFLDTDVEGNHADDRRLSWDLYGGDQLYRLCQEMILGVGGLRMLRDLGYSGIETYHLNEGHAGFISLELMREQGYFDPEKIKKEVIFTTHTPVPAGHDVFPFGLVERTIAPSFVSTLKQMLPGAQGVSMTELGYTFSRYVNAVSKRHGEVSRKMFTTSQVDYVTNGVHPGTWVSPSMKRLFDAHIPGWENDPGRLVQALNLPGDVLWRTHQADKTRLIARILEITGRSLDPDVLTIGFARRAAQYKRADLIFSDVKRLLKIGGDKLQLVFAGKAHPKDDGGKQILRKIREIIADIDGAMTVVFLDNYDMELATQLVQGVDVWLNTPTRPHEASGTSGMKCTMNGIMNLSVLDGWWIEGWIEGVTGWSIGPEPSEADLVGYDGSLDAVDLYDKLENKVIPLYYEGRDKWIQMMRQTIALNASYFNTHRVVKEYCEKAYGVGFRGM</sequence>
<keyword evidence="6" id="KW-0808">Transferase</keyword>
<evidence type="ECO:0000256" key="5">
    <source>
        <dbReference type="ARBA" id="ARBA00022676"/>
    </source>
</evidence>
<evidence type="ECO:0000256" key="8">
    <source>
        <dbReference type="ARBA" id="ARBA00023277"/>
    </source>
</evidence>
<comment type="similarity">
    <text evidence="3">Belongs to the glycogen phosphorylase family.</text>
</comment>
<dbReference type="Pfam" id="PF00343">
    <property type="entry name" value="Phosphorylase"/>
    <property type="match status" value="1"/>
</dbReference>
<keyword evidence="5" id="KW-0328">Glycosyltransferase</keyword>
<evidence type="ECO:0000256" key="1">
    <source>
        <dbReference type="ARBA" id="ARBA00001275"/>
    </source>
</evidence>
<keyword evidence="11" id="KW-1185">Reference proteome</keyword>
<comment type="catalytic activity">
    <reaction evidence="1">
        <text>[(1-&gt;4)-alpha-D-glucosyl](n) + phosphate = [(1-&gt;4)-alpha-D-glucosyl](n-1) + alpha-D-glucose 1-phosphate</text>
        <dbReference type="Rhea" id="RHEA:41732"/>
        <dbReference type="Rhea" id="RHEA-COMP:9584"/>
        <dbReference type="Rhea" id="RHEA-COMP:9586"/>
        <dbReference type="ChEBI" id="CHEBI:15444"/>
        <dbReference type="ChEBI" id="CHEBI:43474"/>
        <dbReference type="ChEBI" id="CHEBI:58601"/>
        <dbReference type="EC" id="2.4.1.1"/>
    </reaction>
</comment>
<organism evidence="10 11">
    <name type="scientific">Dethiosulfovibrio salsuginis</name>
    <dbReference type="NCBI Taxonomy" id="561720"/>
    <lineage>
        <taxon>Bacteria</taxon>
        <taxon>Thermotogati</taxon>
        <taxon>Synergistota</taxon>
        <taxon>Synergistia</taxon>
        <taxon>Synergistales</taxon>
        <taxon>Dethiosulfovibrionaceae</taxon>
        <taxon>Dethiosulfovibrio</taxon>
    </lineage>
</organism>
<evidence type="ECO:0000256" key="6">
    <source>
        <dbReference type="ARBA" id="ARBA00022679"/>
    </source>
</evidence>
<dbReference type="InterPro" id="IPR000811">
    <property type="entry name" value="Glyco_trans_35"/>
</dbReference>
<proteinExistence type="inferred from homology"/>
<evidence type="ECO:0000256" key="7">
    <source>
        <dbReference type="ARBA" id="ARBA00022898"/>
    </source>
</evidence>